<feature type="transmembrane region" description="Helical" evidence="2">
    <location>
        <begin position="57"/>
        <end position="79"/>
    </location>
</feature>
<protein>
    <submittedName>
        <fullName evidence="3">Uncharacterized protein</fullName>
    </submittedName>
</protein>
<organism evidence="3 4">
    <name type="scientific">Alterirhizorhabdus solaris</name>
    <dbReference type="NCBI Taxonomy" id="2529389"/>
    <lineage>
        <taxon>Bacteria</taxon>
        <taxon>Pseudomonadati</taxon>
        <taxon>Pseudomonadota</taxon>
        <taxon>Alphaproteobacteria</taxon>
        <taxon>Sphingomonadales</taxon>
        <taxon>Rhizorhabdaceae</taxon>
        <taxon>Alterirhizorhabdus</taxon>
    </lineage>
</organism>
<feature type="region of interest" description="Disordered" evidence="1">
    <location>
        <begin position="1"/>
        <end position="28"/>
    </location>
</feature>
<keyword evidence="2" id="KW-1133">Transmembrane helix</keyword>
<keyword evidence="2" id="KW-0472">Membrane</keyword>
<feature type="compositionally biased region" description="Basic residues" evidence="1">
    <location>
        <begin position="15"/>
        <end position="28"/>
    </location>
</feature>
<evidence type="ECO:0000256" key="1">
    <source>
        <dbReference type="SAM" id="MobiDB-lite"/>
    </source>
</evidence>
<keyword evidence="4" id="KW-1185">Reference proteome</keyword>
<dbReference type="EMBL" id="VNIM01000095">
    <property type="protein sequence ID" value="TVV71173.1"/>
    <property type="molecule type" value="Genomic_DNA"/>
</dbReference>
<evidence type="ECO:0000256" key="2">
    <source>
        <dbReference type="SAM" id="Phobius"/>
    </source>
</evidence>
<accession>A0A558QVJ1</accession>
<comment type="caution">
    <text evidence="3">The sequence shown here is derived from an EMBL/GenBank/DDBJ whole genome shotgun (WGS) entry which is preliminary data.</text>
</comment>
<sequence length="80" mass="8211">MSLHRPINHPATKPARARAVRASHARRAAAPRIVARTAEEVALPSVQPGAAGRLGKMAFAVGAATLSWAGVIIIARAALG</sequence>
<proteinExistence type="predicted"/>
<dbReference type="Proteomes" id="UP000318681">
    <property type="component" value="Unassembled WGS sequence"/>
</dbReference>
<name>A0A558QVJ1_9SPHN</name>
<dbReference type="AlphaFoldDB" id="A0A558QVJ1"/>
<evidence type="ECO:0000313" key="4">
    <source>
        <dbReference type="Proteomes" id="UP000318681"/>
    </source>
</evidence>
<dbReference type="RefSeq" id="WP_145154666.1">
    <property type="nucleotide sequence ID" value="NZ_VNIM01000095.1"/>
</dbReference>
<keyword evidence="2" id="KW-0812">Transmembrane</keyword>
<evidence type="ECO:0000313" key="3">
    <source>
        <dbReference type="EMBL" id="TVV71173.1"/>
    </source>
</evidence>
<gene>
    <name evidence="3" type="ORF">FOY91_17390</name>
</gene>
<reference evidence="3 4" key="1">
    <citation type="submission" date="2019-07" db="EMBL/GenBank/DDBJ databases">
        <title>Sphingomonas solaris sp. nov., isolated from a solar panel from Boston, Massachusetts.</title>
        <authorList>
            <person name="Tanner K."/>
            <person name="Pascual J."/>
            <person name="Mancuso C."/>
            <person name="Pereto J."/>
            <person name="Khalil A."/>
            <person name="Vilanova C."/>
        </authorList>
    </citation>
    <scope>NUCLEOTIDE SEQUENCE [LARGE SCALE GENOMIC DNA]</scope>
    <source>
        <strain evidence="3 4">R4DWN</strain>
    </source>
</reference>